<evidence type="ECO:0000256" key="1">
    <source>
        <dbReference type="SAM" id="MobiDB-lite"/>
    </source>
</evidence>
<dbReference type="Gene3D" id="3.40.50.2000">
    <property type="entry name" value="Glycogen Phosphorylase B"/>
    <property type="match status" value="2"/>
</dbReference>
<keyword evidence="5" id="KW-1185">Reference proteome</keyword>
<dbReference type="GO" id="GO:0016757">
    <property type="term" value="F:glycosyltransferase activity"/>
    <property type="evidence" value="ECO:0007669"/>
    <property type="project" value="InterPro"/>
</dbReference>
<feature type="region of interest" description="Disordered" evidence="1">
    <location>
        <begin position="744"/>
        <end position="780"/>
    </location>
</feature>
<organism evidence="4 5">
    <name type="scientific">Catalinimonas alkaloidigena</name>
    <dbReference type="NCBI Taxonomy" id="1075417"/>
    <lineage>
        <taxon>Bacteria</taxon>
        <taxon>Pseudomonadati</taxon>
        <taxon>Bacteroidota</taxon>
        <taxon>Cytophagia</taxon>
        <taxon>Cytophagales</taxon>
        <taxon>Catalimonadaceae</taxon>
        <taxon>Catalinimonas</taxon>
    </lineage>
</organism>
<protein>
    <submittedName>
        <fullName evidence="4">Glycosyltransferase involved in cell wall bisynthesis</fullName>
    </submittedName>
</protein>
<gene>
    <name evidence="4" type="ORF">SAMN05421823_103613</name>
</gene>
<dbReference type="EMBL" id="FNFO01000003">
    <property type="protein sequence ID" value="SDK80801.1"/>
    <property type="molecule type" value="Genomic_DNA"/>
</dbReference>
<dbReference type="Proteomes" id="UP000198510">
    <property type="component" value="Unassembled WGS sequence"/>
</dbReference>
<dbReference type="Pfam" id="PF13439">
    <property type="entry name" value="Glyco_transf_4"/>
    <property type="match status" value="1"/>
</dbReference>
<dbReference type="GO" id="GO:0005975">
    <property type="term" value="P:carbohydrate metabolic process"/>
    <property type="evidence" value="ECO:0007669"/>
    <property type="project" value="InterPro"/>
</dbReference>
<dbReference type="OrthoDB" id="9765330at2"/>
<dbReference type="InterPro" id="IPR008928">
    <property type="entry name" value="6-hairpin_glycosidase_sf"/>
</dbReference>
<evidence type="ECO:0000313" key="5">
    <source>
        <dbReference type="Proteomes" id="UP000198510"/>
    </source>
</evidence>
<feature type="domain" description="Glycosyltransferase subfamily 4-like N-terminal" evidence="3">
    <location>
        <begin position="20"/>
        <end position="174"/>
    </location>
</feature>
<evidence type="ECO:0000259" key="3">
    <source>
        <dbReference type="Pfam" id="PF13439"/>
    </source>
</evidence>
<evidence type="ECO:0000259" key="2">
    <source>
        <dbReference type="Pfam" id="PF00534"/>
    </source>
</evidence>
<dbReference type="AlphaFoldDB" id="A0A1G9EXH7"/>
<dbReference type="SUPFAM" id="SSF53756">
    <property type="entry name" value="UDP-Glycosyltransferase/glycogen phosphorylase"/>
    <property type="match status" value="1"/>
</dbReference>
<name>A0A1G9EXH7_9BACT</name>
<dbReference type="PANTHER" id="PTHR12526">
    <property type="entry name" value="GLYCOSYLTRANSFERASE"/>
    <property type="match status" value="1"/>
</dbReference>
<dbReference type="STRING" id="1075417.SAMN05421823_103613"/>
<dbReference type="InterPro" id="IPR028098">
    <property type="entry name" value="Glyco_trans_4-like_N"/>
</dbReference>
<proteinExistence type="predicted"/>
<feature type="domain" description="Glycosyl transferase family 1" evidence="2">
    <location>
        <begin position="188"/>
        <end position="362"/>
    </location>
</feature>
<keyword evidence="4" id="KW-0808">Transferase</keyword>
<evidence type="ECO:0000313" key="4">
    <source>
        <dbReference type="EMBL" id="SDK80801.1"/>
    </source>
</evidence>
<dbReference type="Pfam" id="PF00534">
    <property type="entry name" value="Glycos_transf_1"/>
    <property type="match status" value="1"/>
</dbReference>
<sequence>MKQEKAQLLMITSFPPRECGIATYSEDLINALNSQYEEAFDIKVCALDEPGTQPRYTDPRVLYHFDAWNEEACARMVQEINHNPAIRLIHVQHEFGLFGGEYGSYLLQMMLKLEKPVVLTFHTVLPAPDAKRRELVRSLCTLAVRCTVMTHNSAHILEEEYGIDADQLRVVPHGTPAIAWKDPLALKRKYELEGKTVFSTFGLLSPNKSIETGIEALAPIVQEFPDVVYLILGRTHPGVVRHEGERYREMLEQKVEELGLTRNVRFVNKYLELDELLEYLQLTDVYFFTSADPHQAVSGTFTYALSCGCPVISTPIPHAKEYLSDSTGILLKDFRNPTQLAEAALTLLRQPERCQNMSQQAYGQMNAGSWYNVAILHRNVYREEDKAFGGRSNLPILKMDHLERLSSEFGIYQFARYNQPDPAHGYTLDDNARALILTCEYRQLSQERRTEEWMGKYLRFMRHCQQADGTFLNYVDDTLQFTTQNQEVNLEDANMRAVWALGVLLEHHHRLPVPAHLRKMAEQMLARVTPHIAQVRSPRAASFALKGLYHLHKAQGLTQPHCEAVDLLATHLQSLYRDNQGEGWQWFEPYLTYANSILPEAMLYAYRLTDQSAYLQTARTTMQFLIDKMCTEERIKLIPNTGWLQKGQTCEGFGEQSIDVSYTIHTLLEFEQEFPQQGYGELAELAFSWYVGNNHLQQFVYNPTTGGCHDGVEETNVNLNQGAESTVCYLWARIQIENFRKRAQLPRPAKAQRTQPPTSYHPLPNFRSMPVAARSPENRD</sequence>
<dbReference type="SUPFAM" id="SSF48208">
    <property type="entry name" value="Six-hairpin glycosidases"/>
    <property type="match status" value="1"/>
</dbReference>
<dbReference type="PANTHER" id="PTHR12526:SF572">
    <property type="entry name" value="BLL5144 PROTEIN"/>
    <property type="match status" value="1"/>
</dbReference>
<accession>A0A1G9EXH7</accession>
<reference evidence="4 5" key="1">
    <citation type="submission" date="2016-10" db="EMBL/GenBank/DDBJ databases">
        <authorList>
            <person name="de Groot N.N."/>
        </authorList>
    </citation>
    <scope>NUCLEOTIDE SEQUENCE [LARGE SCALE GENOMIC DNA]</scope>
    <source>
        <strain evidence="4 5">DSM 25186</strain>
    </source>
</reference>
<dbReference type="InterPro" id="IPR001296">
    <property type="entry name" value="Glyco_trans_1"/>
</dbReference>